<comment type="caution">
    <text evidence="2">The sequence shown here is derived from an EMBL/GenBank/DDBJ whole genome shotgun (WGS) entry which is preliminary data.</text>
</comment>
<dbReference type="SUPFAM" id="SSF160631">
    <property type="entry name" value="SMI1/KNR4-like"/>
    <property type="match status" value="1"/>
</dbReference>
<name>A0A1Y1XSA9_9FUNG</name>
<feature type="domain" description="F-box" evidence="1">
    <location>
        <begin position="3"/>
        <end position="54"/>
    </location>
</feature>
<evidence type="ECO:0000259" key="1">
    <source>
        <dbReference type="PROSITE" id="PS50181"/>
    </source>
</evidence>
<dbReference type="PROSITE" id="PS50181">
    <property type="entry name" value="FBOX"/>
    <property type="match status" value="1"/>
</dbReference>
<accession>A0A1Y1XSA9</accession>
<gene>
    <name evidence="2" type="ORF">K493DRAFT_341210</name>
</gene>
<reference evidence="2 3" key="1">
    <citation type="submission" date="2016-07" db="EMBL/GenBank/DDBJ databases">
        <title>Pervasive Adenine N6-methylation of Active Genes in Fungi.</title>
        <authorList>
            <consortium name="DOE Joint Genome Institute"/>
            <person name="Mondo S.J."/>
            <person name="Dannebaum R.O."/>
            <person name="Kuo R.C."/>
            <person name="Labutti K."/>
            <person name="Haridas S."/>
            <person name="Kuo A."/>
            <person name="Salamov A."/>
            <person name="Ahrendt S.R."/>
            <person name="Lipzen A."/>
            <person name="Sullivan W."/>
            <person name="Andreopoulos W.B."/>
            <person name="Clum A."/>
            <person name="Lindquist E."/>
            <person name="Daum C."/>
            <person name="Ramamoorthy G.K."/>
            <person name="Gryganskyi A."/>
            <person name="Culley D."/>
            <person name="Magnuson J.K."/>
            <person name="James T.Y."/>
            <person name="O'Malley M.A."/>
            <person name="Stajich J.E."/>
            <person name="Spatafora J.W."/>
            <person name="Visel A."/>
            <person name="Grigoriev I.V."/>
        </authorList>
    </citation>
    <scope>NUCLEOTIDE SEQUENCE [LARGE SCALE GENOMIC DNA]</scope>
    <source>
        <strain evidence="2 3">CBS 931.73</strain>
    </source>
</reference>
<dbReference type="InterPro" id="IPR036047">
    <property type="entry name" value="F-box-like_dom_sf"/>
</dbReference>
<dbReference type="Pfam" id="PF09346">
    <property type="entry name" value="SMI1_KNR4"/>
    <property type="match status" value="1"/>
</dbReference>
<dbReference type="InterPro" id="IPR001810">
    <property type="entry name" value="F-box_dom"/>
</dbReference>
<dbReference type="InterPro" id="IPR037883">
    <property type="entry name" value="Knr4/Smi1-like_sf"/>
</dbReference>
<organism evidence="2 3">
    <name type="scientific">Basidiobolus meristosporus CBS 931.73</name>
    <dbReference type="NCBI Taxonomy" id="1314790"/>
    <lineage>
        <taxon>Eukaryota</taxon>
        <taxon>Fungi</taxon>
        <taxon>Fungi incertae sedis</taxon>
        <taxon>Zoopagomycota</taxon>
        <taxon>Entomophthoromycotina</taxon>
        <taxon>Basidiobolomycetes</taxon>
        <taxon>Basidiobolales</taxon>
        <taxon>Basidiobolaceae</taxon>
        <taxon>Basidiobolus</taxon>
    </lineage>
</organism>
<evidence type="ECO:0000313" key="2">
    <source>
        <dbReference type="EMBL" id="ORX88565.1"/>
    </source>
</evidence>
<dbReference type="SUPFAM" id="SSF81383">
    <property type="entry name" value="F-box domain"/>
    <property type="match status" value="1"/>
</dbReference>
<dbReference type="EMBL" id="MCFE01000519">
    <property type="protein sequence ID" value="ORX88565.1"/>
    <property type="molecule type" value="Genomic_DNA"/>
</dbReference>
<dbReference type="AlphaFoldDB" id="A0A1Y1XSA9"/>
<sequence>MTSSNLLSLPCEILAHILTFVDNSSLASLTFVNATMAALVSQGLQSRENLLTSLIVAENDSNNPAILARATQKPALQLGVPASAIYKRTDSLLPQEPMPALAKVYSVKNLFFLLSQVKERQRKAIDSIVDECQFRRCIRDNDPVTARPSCFMKHPNGAMRIYSLPTMEQVIQLEQRLSISLPMDYVHFLLNHSHKLHHFLSFSREAKCEGVQITELGNLDYIKTTKTIESMSIYQPSVLLAQGRPRRFLCVYSSRNAGYKIYLDVTDPLHHSFGCVYSTWDSELNNPIPTWVDHSFTDLLARMSATIKESPIKSPSKVNARILTEPPKVISAFRQETHVRGIFQ</sequence>
<proteinExistence type="predicted"/>
<dbReference type="InParanoid" id="A0A1Y1XSA9"/>
<dbReference type="Gene3D" id="3.40.1580.10">
    <property type="entry name" value="SMI1/KNR4-like"/>
    <property type="match status" value="1"/>
</dbReference>
<evidence type="ECO:0000313" key="3">
    <source>
        <dbReference type="Proteomes" id="UP000193498"/>
    </source>
</evidence>
<protein>
    <recommendedName>
        <fullName evidence="1">F-box domain-containing protein</fullName>
    </recommendedName>
</protein>
<dbReference type="Proteomes" id="UP000193498">
    <property type="component" value="Unassembled WGS sequence"/>
</dbReference>
<dbReference type="InterPro" id="IPR018958">
    <property type="entry name" value="Knr4/Smi1-like_dom"/>
</dbReference>
<keyword evidence="3" id="KW-1185">Reference proteome</keyword>